<evidence type="ECO:0000313" key="5">
    <source>
        <dbReference type="Proteomes" id="UP000317648"/>
    </source>
</evidence>
<sequence>MNNYLPTPDTGPKALEKLESLIRSRPPIDDFFLPFLEIVGDSLGAQAAALWRLADDGQILPVRHLGEDLRARFPTEEAVQAHCKLLERAASGETLLHEAKGADDPLAPAAIYLAPLVVRRECIGVVEAVCQPADREEAEERMERMETAVGLASQYLHEQTRSEQDSPAETAGLDLSLVALRLHQSLSLSETAASASNDGRLILGCDRLSVFVNHGRDVRPVAISGQSQVNRRSALVKKLTQVAQQAIRSEEPLIFTGDPTQLPPEMEEPLAELIDESGLTTLAIIPLMRPEPLVREETEADQRRRNLRPRKPFGCLLAEWKSESGLQERPLGPLKLFSEHAAAALSHADEHRRLYLLRAWKTLGRGIDWFHGRRLAAAVAILAAAFVGAAALMLIPWEHRVVVEGRLAPQDRQVLFAPMDGRVSELQVHSGGEFAAGAPLLRLVNDELEVQLVELRSQLEQSRASIRELQQRARKLVESDGISQTRALLGKEQLQLKGLQQQLIALERREAGLLITAPKKGVVTTFNVELLLRERPVKRGEQLLELMAADSPWQLELDIPAKRVGHVIREMGKRKEPLLVEFVLLTEPTVKHRGKLIHVGERSITMAEKGNVFEAVAQIDGQLTSVRFGADTRAKIYCGKKSLGYVLFGDLIDFLRAKLWI</sequence>
<dbReference type="GO" id="GO:0030313">
    <property type="term" value="C:cell envelope"/>
    <property type="evidence" value="ECO:0007669"/>
    <property type="project" value="TreeGrafter"/>
</dbReference>
<dbReference type="SUPFAM" id="SSF55781">
    <property type="entry name" value="GAF domain-like"/>
    <property type="match status" value="1"/>
</dbReference>
<keyword evidence="3" id="KW-0472">Membrane</keyword>
<proteinExistence type="predicted"/>
<dbReference type="InterPro" id="IPR029016">
    <property type="entry name" value="GAF-like_dom_sf"/>
</dbReference>
<evidence type="ECO:0000256" key="3">
    <source>
        <dbReference type="SAM" id="Phobius"/>
    </source>
</evidence>
<dbReference type="EMBL" id="CP036433">
    <property type="protein sequence ID" value="QDU94532.1"/>
    <property type="molecule type" value="Genomic_DNA"/>
</dbReference>
<evidence type="ECO:0000256" key="1">
    <source>
        <dbReference type="ARBA" id="ARBA00022448"/>
    </source>
</evidence>
<dbReference type="Gene3D" id="2.40.50.100">
    <property type="match status" value="1"/>
</dbReference>
<keyword evidence="2" id="KW-0175">Coiled coil</keyword>
<keyword evidence="3" id="KW-0812">Transmembrane</keyword>
<reference evidence="4 5" key="1">
    <citation type="submission" date="2019-02" db="EMBL/GenBank/DDBJ databases">
        <title>Deep-cultivation of Planctomycetes and their phenomic and genomic characterization uncovers novel biology.</title>
        <authorList>
            <person name="Wiegand S."/>
            <person name="Jogler M."/>
            <person name="Boedeker C."/>
            <person name="Pinto D."/>
            <person name="Vollmers J."/>
            <person name="Rivas-Marin E."/>
            <person name="Kohn T."/>
            <person name="Peeters S.H."/>
            <person name="Heuer A."/>
            <person name="Rast P."/>
            <person name="Oberbeckmann S."/>
            <person name="Bunk B."/>
            <person name="Jeske O."/>
            <person name="Meyerdierks A."/>
            <person name="Storesund J.E."/>
            <person name="Kallscheuer N."/>
            <person name="Luecker S."/>
            <person name="Lage O.M."/>
            <person name="Pohl T."/>
            <person name="Merkel B.J."/>
            <person name="Hornburger P."/>
            <person name="Mueller R.-W."/>
            <person name="Bruemmer F."/>
            <person name="Labrenz M."/>
            <person name="Spormann A.M."/>
            <person name="Op den Camp H."/>
            <person name="Overmann J."/>
            <person name="Amann R."/>
            <person name="Jetten M.S.M."/>
            <person name="Mascher T."/>
            <person name="Medema M.H."/>
            <person name="Devos D.P."/>
            <person name="Kaster A.-K."/>
            <person name="Ovreas L."/>
            <person name="Rohde M."/>
            <person name="Galperin M.Y."/>
            <person name="Jogler C."/>
        </authorList>
    </citation>
    <scope>NUCLEOTIDE SEQUENCE [LARGE SCALE GENOMIC DNA]</scope>
    <source>
        <strain evidence="4 5">Pla85_3_4</strain>
    </source>
</reference>
<dbReference type="Proteomes" id="UP000317648">
    <property type="component" value="Chromosome"/>
</dbReference>
<keyword evidence="1" id="KW-0813">Transport</keyword>
<gene>
    <name evidence="4" type="ORF">Pla8534_23230</name>
</gene>
<accession>A0A518DRR9</accession>
<dbReference type="Gene3D" id="1.10.287.470">
    <property type="entry name" value="Helix hairpin bin"/>
    <property type="match status" value="1"/>
</dbReference>
<dbReference type="PANTHER" id="PTHR30097:SF4">
    <property type="entry name" value="SLR6042 PROTEIN"/>
    <property type="match status" value="1"/>
</dbReference>
<dbReference type="PANTHER" id="PTHR30097">
    <property type="entry name" value="CATION EFFLUX SYSTEM PROTEIN CUSB"/>
    <property type="match status" value="1"/>
</dbReference>
<protein>
    <recommendedName>
        <fullName evidence="6">HlyD family secretion protein</fullName>
    </recommendedName>
</protein>
<dbReference type="InterPro" id="IPR051909">
    <property type="entry name" value="MFP_Cation_Efflux"/>
</dbReference>
<keyword evidence="5" id="KW-1185">Reference proteome</keyword>
<feature type="transmembrane region" description="Helical" evidence="3">
    <location>
        <begin position="375"/>
        <end position="397"/>
    </location>
</feature>
<dbReference type="Gene3D" id="3.30.450.40">
    <property type="match status" value="2"/>
</dbReference>
<evidence type="ECO:0000256" key="2">
    <source>
        <dbReference type="SAM" id="Coils"/>
    </source>
</evidence>
<evidence type="ECO:0000313" key="4">
    <source>
        <dbReference type="EMBL" id="QDU94532.1"/>
    </source>
</evidence>
<feature type="coiled-coil region" evidence="2">
    <location>
        <begin position="445"/>
        <end position="509"/>
    </location>
</feature>
<keyword evidence="3" id="KW-1133">Transmembrane helix</keyword>
<dbReference type="KEGG" id="lcre:Pla8534_23230"/>
<dbReference type="GO" id="GO:0060003">
    <property type="term" value="P:copper ion export"/>
    <property type="evidence" value="ECO:0007669"/>
    <property type="project" value="TreeGrafter"/>
</dbReference>
<dbReference type="AlphaFoldDB" id="A0A518DRR9"/>
<organism evidence="4 5">
    <name type="scientific">Lignipirellula cremea</name>
    <dbReference type="NCBI Taxonomy" id="2528010"/>
    <lineage>
        <taxon>Bacteria</taxon>
        <taxon>Pseudomonadati</taxon>
        <taxon>Planctomycetota</taxon>
        <taxon>Planctomycetia</taxon>
        <taxon>Pirellulales</taxon>
        <taxon>Pirellulaceae</taxon>
        <taxon>Lignipirellula</taxon>
    </lineage>
</organism>
<name>A0A518DRR9_9BACT</name>
<dbReference type="GO" id="GO:0015679">
    <property type="term" value="P:plasma membrane copper ion transport"/>
    <property type="evidence" value="ECO:0007669"/>
    <property type="project" value="TreeGrafter"/>
</dbReference>
<dbReference type="SUPFAM" id="SSF111369">
    <property type="entry name" value="HlyD-like secretion proteins"/>
    <property type="match status" value="1"/>
</dbReference>
<evidence type="ECO:0008006" key="6">
    <source>
        <dbReference type="Google" id="ProtNLM"/>
    </source>
</evidence>